<reference evidence="1" key="1">
    <citation type="journal article" date="2021" name="Proc. Natl. Acad. Sci. U.S.A.">
        <title>A Catalog of Tens of Thousands of Viruses from Human Metagenomes Reveals Hidden Associations with Chronic Diseases.</title>
        <authorList>
            <person name="Tisza M.J."/>
            <person name="Buck C.B."/>
        </authorList>
    </citation>
    <scope>NUCLEOTIDE SEQUENCE</scope>
    <source>
        <strain evidence="1">CtLnO19</strain>
    </source>
</reference>
<evidence type="ECO:0000313" key="1">
    <source>
        <dbReference type="EMBL" id="DAE00204.1"/>
    </source>
</evidence>
<protein>
    <submittedName>
        <fullName evidence="1">DNA-directed RNA polymerase subunit beta</fullName>
    </submittedName>
</protein>
<sequence length="678" mass="76993">MQYSASATLKVSPKEILKHFKGRFKLKFDNGVVVESTGLQLAISRYVWEINKKFPKIGLLPAHFVGNYMKDCYSFKPDTVLKLKSAIMGDVFTVYDTNVQEEYYKIQETVWASFVSVADEIRNDIQVLGARFHATMSVEDIVAIMKSKDILDIDKANPVNRDTITDPNTVPSIYKKKQKVLESGEFFDNNVAVMMRSGTIKIPQLMQCLGPRGSVTDMNSNIFPEPIQVGYLNGLRRIYDVLIESRTAAMSLNNQSGPLKFTEYLSRRIQLIGMELKNLHFGDCGSQYHLEFQVRGERPDSVISDLKLLEGMNYWDEVEKKYRPVRETDTHLIGKRIKLRTVLGCQHKDPNGVCSTCFGQASRNVARYRNLGHFCIISFTQIITQLVLSTKHHTSSAAASMVNLTDYTAKYMKEVQEGLGIGIKQEVLDKHESVKIVVPEEVFEGLTDIQDVKDVNILSPRRTSRVNRIVLRLTTNTKKGVEVSDEVLDVVPYRDEGYLSMAMLKHMKRHGWTLDKDGNIEIELTNFDSSQSVIEITAKQFDMFAYSKGIEKILKSSVKDIKKRATEVTPESFLMDLVDVINAKLGINLSIMQVVAYTMLATDVSKKDYSLPKPWTKHGVGTMEHLIKGRSLSGALAYEKQGDTLMSTYSFTRKNRTDHPMDELFTPEQIKLEYLDRP</sequence>
<keyword evidence="1" id="KW-0804">Transcription</keyword>
<organism evidence="1">
    <name type="scientific">Myoviridae sp. ctLnO19</name>
    <dbReference type="NCBI Taxonomy" id="2825085"/>
    <lineage>
        <taxon>Viruses</taxon>
        <taxon>Duplodnaviria</taxon>
        <taxon>Heunggongvirae</taxon>
        <taxon>Uroviricota</taxon>
        <taxon>Caudoviricetes</taxon>
    </lineage>
</organism>
<proteinExistence type="predicted"/>
<dbReference type="GO" id="GO:0000428">
    <property type="term" value="C:DNA-directed RNA polymerase complex"/>
    <property type="evidence" value="ECO:0007669"/>
    <property type="project" value="UniProtKB-KW"/>
</dbReference>
<dbReference type="SUPFAM" id="SSF64484">
    <property type="entry name" value="beta and beta-prime subunits of DNA dependent RNA-polymerase"/>
    <property type="match status" value="1"/>
</dbReference>
<dbReference type="EMBL" id="BK015301">
    <property type="protein sequence ID" value="DAE00204.1"/>
    <property type="molecule type" value="Genomic_DNA"/>
</dbReference>
<name>A0A8S5P1V5_9CAUD</name>
<keyword evidence="1" id="KW-0240">DNA-directed RNA polymerase</keyword>
<accession>A0A8S5P1V5</accession>